<organism evidence="5 6">
    <name type="scientific">Leucobacter soli</name>
    <dbReference type="NCBI Taxonomy" id="2812850"/>
    <lineage>
        <taxon>Bacteria</taxon>
        <taxon>Bacillati</taxon>
        <taxon>Actinomycetota</taxon>
        <taxon>Actinomycetes</taxon>
        <taxon>Micrococcales</taxon>
        <taxon>Microbacteriaceae</taxon>
        <taxon>Leucobacter</taxon>
    </lineage>
</organism>
<dbReference type="GO" id="GO:0046872">
    <property type="term" value="F:metal ion binding"/>
    <property type="evidence" value="ECO:0007669"/>
    <property type="project" value="UniProtKB-KW"/>
</dbReference>
<dbReference type="PANTHER" id="PTHR11113">
    <property type="entry name" value="N-ACETYLGLUCOSAMINE-6-PHOSPHATE DEACETYLASE"/>
    <property type="match status" value="1"/>
</dbReference>
<dbReference type="EMBL" id="CAJVAP010000028">
    <property type="protein sequence ID" value="CAG7617637.1"/>
    <property type="molecule type" value="Genomic_DNA"/>
</dbReference>
<evidence type="ECO:0000313" key="6">
    <source>
        <dbReference type="Proteomes" id="UP000693892"/>
    </source>
</evidence>
<keyword evidence="2" id="KW-0378">Hydrolase</keyword>
<dbReference type="Proteomes" id="UP000693892">
    <property type="component" value="Unassembled WGS sequence"/>
</dbReference>
<reference evidence="5" key="1">
    <citation type="submission" date="2021-06" db="EMBL/GenBank/DDBJ databases">
        <authorList>
            <person name="Criscuolo A."/>
        </authorList>
    </citation>
    <scope>NUCLEOTIDE SEQUENCE</scope>
    <source>
        <strain evidence="5">CIP111803</strain>
    </source>
</reference>
<dbReference type="InterPro" id="IPR003764">
    <property type="entry name" value="GlcNAc_6-P_deAcase"/>
</dbReference>
<feature type="domain" description="Amidohydrolase-related" evidence="4">
    <location>
        <begin position="64"/>
        <end position="421"/>
    </location>
</feature>
<dbReference type="PANTHER" id="PTHR11113:SF14">
    <property type="entry name" value="N-ACETYLGLUCOSAMINE-6-PHOSPHATE DEACETYLASE"/>
    <property type="match status" value="1"/>
</dbReference>
<keyword evidence="6" id="KW-1185">Reference proteome</keyword>
<evidence type="ECO:0000259" key="4">
    <source>
        <dbReference type="Pfam" id="PF01979"/>
    </source>
</evidence>
<evidence type="ECO:0000313" key="5">
    <source>
        <dbReference type="EMBL" id="CAG7617637.1"/>
    </source>
</evidence>
<name>A0A916JZK2_9MICO</name>
<dbReference type="RefSeq" id="WP_218116074.1">
    <property type="nucleotide sequence ID" value="NZ_CAJVAP010000028.1"/>
</dbReference>
<dbReference type="CDD" id="cd00854">
    <property type="entry name" value="NagA"/>
    <property type="match status" value="1"/>
</dbReference>
<protein>
    <recommendedName>
        <fullName evidence="4">Amidohydrolase-related domain-containing protein</fullName>
    </recommendedName>
</protein>
<dbReference type="AlphaFoldDB" id="A0A916JZK2"/>
<sequence>MIETLRAARVVTADAVHAPGWVRVDGGEIVGVGGGGDSGGCGGGGGDGFAADAGGGVRDLGDAILVPGFIDIHAHGGGGGSYGAACLDQDPAVADAEASVRRACAAHLAHGTTTTLASLVTASPERLLAGVAALADLAERGEEGGSAIIRGIHLEGPWLSPVRAGAHAPGLLRHPDPRELDALLAAGRGRIRMVTIAPELPGALDAIRRIVDAGAVAAIGHTDADYETTRRAIDAGARVATHLFNAMRPLHHREPGPTLALMEDPRVSVELIADGVHLHPALVDGVRDAVGPDRVLLVTDAMDAAGYADGDYRLGELDVEVRGGIARLAGSDTIAGSTATMDAMFRAAAGAVGGAVAGGGSDAALDGAVPVGAVPTDAAPIDAALIAAVRQTSANQARVMGWTDVGGIAPGRRANLVVLDPSLRVREVLAERPLPLPRSSPPGSCSVMTGARHPDPSLLSNCGGERGMERGPGWGGTARDGDRRESDYLDVEINL</sequence>
<evidence type="ECO:0000256" key="2">
    <source>
        <dbReference type="ARBA" id="ARBA00022801"/>
    </source>
</evidence>
<comment type="caution">
    <text evidence="5">The sequence shown here is derived from an EMBL/GenBank/DDBJ whole genome shotgun (WGS) entry which is preliminary data.</text>
</comment>
<keyword evidence="1" id="KW-0479">Metal-binding</keyword>
<evidence type="ECO:0000256" key="3">
    <source>
        <dbReference type="SAM" id="MobiDB-lite"/>
    </source>
</evidence>
<dbReference type="Pfam" id="PF01979">
    <property type="entry name" value="Amidohydro_1"/>
    <property type="match status" value="1"/>
</dbReference>
<feature type="region of interest" description="Disordered" evidence="3">
    <location>
        <begin position="455"/>
        <end position="486"/>
    </location>
</feature>
<dbReference type="InterPro" id="IPR006680">
    <property type="entry name" value="Amidohydro-rel"/>
</dbReference>
<evidence type="ECO:0000256" key="1">
    <source>
        <dbReference type="ARBA" id="ARBA00022723"/>
    </source>
</evidence>
<accession>A0A916JZK2</accession>
<gene>
    <name evidence="5" type="ORF">LEUCIP111803_02120</name>
</gene>
<proteinExistence type="predicted"/>
<dbReference type="GO" id="GO:0006046">
    <property type="term" value="P:N-acetylglucosamine catabolic process"/>
    <property type="evidence" value="ECO:0007669"/>
    <property type="project" value="TreeGrafter"/>
</dbReference>
<dbReference type="GO" id="GO:0008448">
    <property type="term" value="F:N-acetylglucosamine-6-phosphate deacetylase activity"/>
    <property type="evidence" value="ECO:0007669"/>
    <property type="project" value="InterPro"/>
</dbReference>